<dbReference type="Pfam" id="PF02811">
    <property type="entry name" value="PHP"/>
    <property type="match status" value="1"/>
</dbReference>
<evidence type="ECO:0000259" key="1">
    <source>
        <dbReference type="SMART" id="SM00481"/>
    </source>
</evidence>
<dbReference type="PANTHER" id="PTHR42924:SF3">
    <property type="entry name" value="POLYMERASE_HISTIDINOL PHOSPHATASE N-TERMINAL DOMAIN-CONTAINING PROTEIN"/>
    <property type="match status" value="1"/>
</dbReference>
<gene>
    <name evidence="2" type="ORF">Psch_00326</name>
</gene>
<evidence type="ECO:0000313" key="3">
    <source>
        <dbReference type="Proteomes" id="UP000298324"/>
    </source>
</evidence>
<dbReference type="GO" id="GO:0035312">
    <property type="term" value="F:5'-3' DNA exonuclease activity"/>
    <property type="evidence" value="ECO:0007669"/>
    <property type="project" value="TreeGrafter"/>
</dbReference>
<keyword evidence="3" id="KW-1185">Reference proteome</keyword>
<comment type="caution">
    <text evidence="2">The sequence shown here is derived from an EMBL/GenBank/DDBJ whole genome shotgun (WGS) entry which is preliminary data.</text>
</comment>
<dbReference type="AlphaFoldDB" id="A0A4Y7RCT9"/>
<protein>
    <submittedName>
        <fullName evidence="2">Error-prone DNA polymerase</fullName>
    </submittedName>
</protein>
<dbReference type="InterPro" id="IPR003141">
    <property type="entry name" value="Pol/His_phosphatase_N"/>
</dbReference>
<accession>A0A4Y7RCT9</accession>
<name>A0A4Y7RCT9_9FIRM</name>
<dbReference type="EMBL" id="QFGA01000001">
    <property type="protein sequence ID" value="TEB06794.1"/>
    <property type="molecule type" value="Genomic_DNA"/>
</dbReference>
<dbReference type="CDD" id="cd07438">
    <property type="entry name" value="PHP_HisPPase_AMP"/>
    <property type="match status" value="1"/>
</dbReference>
<dbReference type="PANTHER" id="PTHR42924">
    <property type="entry name" value="EXONUCLEASE"/>
    <property type="match status" value="1"/>
</dbReference>
<dbReference type="InterPro" id="IPR052018">
    <property type="entry name" value="PHP_domain"/>
</dbReference>
<dbReference type="SMART" id="SM00481">
    <property type="entry name" value="POLIIIAc"/>
    <property type="match status" value="1"/>
</dbReference>
<organism evidence="2 3">
    <name type="scientific">Pelotomaculum schinkii</name>
    <dbReference type="NCBI Taxonomy" id="78350"/>
    <lineage>
        <taxon>Bacteria</taxon>
        <taxon>Bacillati</taxon>
        <taxon>Bacillota</taxon>
        <taxon>Clostridia</taxon>
        <taxon>Eubacteriales</taxon>
        <taxon>Desulfotomaculaceae</taxon>
        <taxon>Pelotomaculum</taxon>
    </lineage>
</organism>
<proteinExistence type="predicted"/>
<dbReference type="Proteomes" id="UP000298324">
    <property type="component" value="Unassembled WGS sequence"/>
</dbReference>
<evidence type="ECO:0000313" key="2">
    <source>
        <dbReference type="EMBL" id="TEB06794.1"/>
    </source>
</evidence>
<feature type="domain" description="Polymerase/histidinol phosphatase N-terminal" evidence="1">
    <location>
        <begin position="3"/>
        <end position="68"/>
    </location>
</feature>
<dbReference type="InterPro" id="IPR004013">
    <property type="entry name" value="PHP_dom"/>
</dbReference>
<dbReference type="GO" id="GO:0004534">
    <property type="term" value="F:5'-3' RNA exonuclease activity"/>
    <property type="evidence" value="ECO:0007669"/>
    <property type="project" value="TreeGrafter"/>
</dbReference>
<dbReference type="Gene3D" id="3.20.20.140">
    <property type="entry name" value="Metal-dependent hydrolases"/>
    <property type="match status" value="1"/>
</dbReference>
<dbReference type="SUPFAM" id="SSF89550">
    <property type="entry name" value="PHP domain-like"/>
    <property type="match status" value="1"/>
</dbReference>
<dbReference type="Gene3D" id="1.10.150.650">
    <property type="match status" value="1"/>
</dbReference>
<reference evidence="2 3" key="1">
    <citation type="journal article" date="2018" name="Environ. Microbiol.">
        <title>Novel energy conservation strategies and behaviour of Pelotomaculum schinkii driving syntrophic propionate catabolism.</title>
        <authorList>
            <person name="Hidalgo-Ahumada C.A.P."/>
            <person name="Nobu M.K."/>
            <person name="Narihiro T."/>
            <person name="Tamaki H."/>
            <person name="Liu W.T."/>
            <person name="Kamagata Y."/>
            <person name="Stams A.J.M."/>
            <person name="Imachi H."/>
            <person name="Sousa D.Z."/>
        </authorList>
    </citation>
    <scope>NUCLEOTIDE SEQUENCE [LARGE SCALE GENOMIC DNA]</scope>
    <source>
        <strain evidence="2 3">HH</strain>
    </source>
</reference>
<sequence>MEVDLHVHTNYSDGTESPDEVTAKAKAMGLGAIAITDHDTLEGIEPAIIAGRQHNLEIIPGIELGSQYQGQDVHILGYLVDAQDRELLARLSSIRSDRELRMENMVKKLQDLGFPINLDRVRAIAGIGSLGRPHLAAAMVETGRVKTMSEAFELYIGHGRPAYVPRARLTPAEAIHLIRACGGVAVLAHPGLLSDQAPLEELIDQLIKAGIAGLEAHHPAHDRELAGYYERLALRKGLIATGGSDYHGPERYAESRLGLVAVPYGVIEALKAKRACAS</sequence>
<dbReference type="InterPro" id="IPR016195">
    <property type="entry name" value="Pol/histidinol_Pase-like"/>
</dbReference>
<dbReference type="RefSeq" id="WP_190238932.1">
    <property type="nucleotide sequence ID" value="NZ_QFGA01000001.1"/>
</dbReference>